<comment type="cofactor">
    <cofactor evidence="1">
        <name>heme b</name>
        <dbReference type="ChEBI" id="CHEBI:60344"/>
    </cofactor>
</comment>
<dbReference type="InterPro" id="IPR016174">
    <property type="entry name" value="Di-haem_cyt_TM"/>
</dbReference>
<dbReference type="Proteomes" id="UP000286934">
    <property type="component" value="Unassembled WGS sequence"/>
</dbReference>
<dbReference type="GO" id="GO:0009055">
    <property type="term" value="F:electron transfer activity"/>
    <property type="evidence" value="ECO:0007669"/>
    <property type="project" value="InterPro"/>
</dbReference>
<evidence type="ECO:0000256" key="3">
    <source>
        <dbReference type="ARBA" id="ARBA00022448"/>
    </source>
</evidence>
<keyword evidence="16" id="KW-1185">Reference proteome</keyword>
<comment type="similarity">
    <text evidence="12">Belongs to the cytochrome b561 family.</text>
</comment>
<reference evidence="16" key="1">
    <citation type="journal article" date="2018" name="Front. Microbiol.">
        <title>Genome-Based Analysis Reveals the Taxonomy and Diversity of the Family Idiomarinaceae.</title>
        <authorList>
            <person name="Liu Y."/>
            <person name="Lai Q."/>
            <person name="Shao Z."/>
        </authorList>
    </citation>
    <scope>NUCLEOTIDE SEQUENCE [LARGE SCALE GENOMIC DNA]</scope>
    <source>
        <strain evidence="16">AIS</strain>
    </source>
</reference>
<dbReference type="GO" id="GO:0020037">
    <property type="term" value="F:heme binding"/>
    <property type="evidence" value="ECO:0007669"/>
    <property type="project" value="TreeGrafter"/>
</dbReference>
<dbReference type="InterPro" id="IPR052168">
    <property type="entry name" value="Cytochrome_b561_oxidase"/>
</dbReference>
<comment type="subcellular location">
    <subcellularLocation>
        <location evidence="2">Cell membrane</location>
        <topology evidence="2">Multi-pass membrane protein</topology>
    </subcellularLocation>
</comment>
<evidence type="ECO:0000256" key="12">
    <source>
        <dbReference type="ARBA" id="ARBA00037975"/>
    </source>
</evidence>
<evidence type="ECO:0000313" key="15">
    <source>
        <dbReference type="EMBL" id="RUO36895.1"/>
    </source>
</evidence>
<keyword evidence="7" id="KW-0479">Metal-binding</keyword>
<evidence type="ECO:0000313" key="16">
    <source>
        <dbReference type="Proteomes" id="UP000286934"/>
    </source>
</evidence>
<evidence type="ECO:0000256" key="1">
    <source>
        <dbReference type="ARBA" id="ARBA00001970"/>
    </source>
</evidence>
<protein>
    <submittedName>
        <fullName evidence="15">Cytochrome B</fullName>
    </submittedName>
</protein>
<dbReference type="OrthoDB" id="1247465at2"/>
<accession>A0A432WSZ3</accession>
<keyword evidence="6 13" id="KW-0812">Transmembrane</keyword>
<evidence type="ECO:0000259" key="14">
    <source>
        <dbReference type="Pfam" id="PF01292"/>
    </source>
</evidence>
<dbReference type="SUPFAM" id="SSF81342">
    <property type="entry name" value="Transmembrane di-heme cytochromes"/>
    <property type="match status" value="1"/>
</dbReference>
<feature type="transmembrane region" description="Helical" evidence="13">
    <location>
        <begin position="45"/>
        <end position="64"/>
    </location>
</feature>
<feature type="transmembrane region" description="Helical" evidence="13">
    <location>
        <begin position="142"/>
        <end position="164"/>
    </location>
</feature>
<feature type="transmembrane region" description="Helical" evidence="13">
    <location>
        <begin position="84"/>
        <end position="105"/>
    </location>
</feature>
<evidence type="ECO:0000256" key="4">
    <source>
        <dbReference type="ARBA" id="ARBA00022475"/>
    </source>
</evidence>
<keyword evidence="8" id="KW-0249">Electron transport</keyword>
<dbReference type="PANTHER" id="PTHR30529">
    <property type="entry name" value="CYTOCHROME B561"/>
    <property type="match status" value="1"/>
</dbReference>
<feature type="transmembrane region" description="Helical" evidence="13">
    <location>
        <begin position="117"/>
        <end position="136"/>
    </location>
</feature>
<proteinExistence type="inferred from homology"/>
<dbReference type="Pfam" id="PF01292">
    <property type="entry name" value="Ni_hydr_CYTB"/>
    <property type="match status" value="1"/>
</dbReference>
<keyword evidence="4" id="KW-1003">Cell membrane</keyword>
<evidence type="ECO:0000256" key="8">
    <source>
        <dbReference type="ARBA" id="ARBA00022982"/>
    </source>
</evidence>
<dbReference type="GO" id="GO:0046872">
    <property type="term" value="F:metal ion binding"/>
    <property type="evidence" value="ECO:0007669"/>
    <property type="project" value="UniProtKB-KW"/>
</dbReference>
<evidence type="ECO:0000256" key="9">
    <source>
        <dbReference type="ARBA" id="ARBA00022989"/>
    </source>
</evidence>
<comment type="caution">
    <text evidence="15">The sequence shown here is derived from an EMBL/GenBank/DDBJ whole genome shotgun (WGS) entry which is preliminary data.</text>
</comment>
<keyword evidence="3" id="KW-0813">Transport</keyword>
<keyword evidence="10" id="KW-0408">Iron</keyword>
<evidence type="ECO:0000256" key="7">
    <source>
        <dbReference type="ARBA" id="ARBA00022723"/>
    </source>
</evidence>
<dbReference type="RefSeq" id="WP_126807740.1">
    <property type="nucleotide sequence ID" value="NZ_PIPP01000003.1"/>
</dbReference>
<gene>
    <name evidence="15" type="ORF">CWE13_08595</name>
</gene>
<sequence length="178" mass="19672">MSQPTTYNLSARVMHWGMAFLLFSMLFAGLAMVQSLQPWHLTLLGLHKSFGVIALIAVMVRLIIRLRTATPAMPDSIPALQKRIAHASHWLLYAAMFAMPLSGYFMQNAAGRPVAVFDLFTLPAVMPVSLPLYGFFREVHALVAWALIALVLVHIAAALHHGLVKRDGVLQSMTGRKK</sequence>
<dbReference type="GO" id="GO:0022904">
    <property type="term" value="P:respiratory electron transport chain"/>
    <property type="evidence" value="ECO:0007669"/>
    <property type="project" value="InterPro"/>
</dbReference>
<dbReference type="PANTHER" id="PTHR30529:SF6">
    <property type="entry name" value="BLL0291 PROTEIN"/>
    <property type="match status" value="1"/>
</dbReference>
<name>A0A432WSZ3_9GAMM</name>
<dbReference type="EMBL" id="PIPP01000003">
    <property type="protein sequence ID" value="RUO36895.1"/>
    <property type="molecule type" value="Genomic_DNA"/>
</dbReference>
<evidence type="ECO:0000256" key="6">
    <source>
        <dbReference type="ARBA" id="ARBA00022692"/>
    </source>
</evidence>
<evidence type="ECO:0000256" key="13">
    <source>
        <dbReference type="SAM" id="Phobius"/>
    </source>
</evidence>
<evidence type="ECO:0000256" key="2">
    <source>
        <dbReference type="ARBA" id="ARBA00004651"/>
    </source>
</evidence>
<feature type="transmembrane region" description="Helical" evidence="13">
    <location>
        <begin position="13"/>
        <end position="33"/>
    </location>
</feature>
<dbReference type="AlphaFoldDB" id="A0A432WSZ3"/>
<feature type="domain" description="Cytochrome b561 bacterial/Ni-hydrogenase" evidence="14">
    <location>
        <begin position="7"/>
        <end position="175"/>
    </location>
</feature>
<evidence type="ECO:0000256" key="10">
    <source>
        <dbReference type="ARBA" id="ARBA00023004"/>
    </source>
</evidence>
<evidence type="ECO:0000256" key="5">
    <source>
        <dbReference type="ARBA" id="ARBA00022617"/>
    </source>
</evidence>
<evidence type="ECO:0000256" key="11">
    <source>
        <dbReference type="ARBA" id="ARBA00023136"/>
    </source>
</evidence>
<organism evidence="15 16">
    <name type="scientific">Aliidiomarina shirensis</name>
    <dbReference type="NCBI Taxonomy" id="1048642"/>
    <lineage>
        <taxon>Bacteria</taxon>
        <taxon>Pseudomonadati</taxon>
        <taxon>Pseudomonadota</taxon>
        <taxon>Gammaproteobacteria</taxon>
        <taxon>Alteromonadales</taxon>
        <taxon>Idiomarinaceae</taxon>
        <taxon>Aliidiomarina</taxon>
    </lineage>
</organism>
<keyword evidence="9 13" id="KW-1133">Transmembrane helix</keyword>
<dbReference type="InterPro" id="IPR011577">
    <property type="entry name" value="Cyt_b561_bac/Ni-Hgenase"/>
</dbReference>
<dbReference type="Gene3D" id="1.20.950.20">
    <property type="entry name" value="Transmembrane di-heme cytochromes, Chain C"/>
    <property type="match status" value="2"/>
</dbReference>
<dbReference type="GO" id="GO:0005886">
    <property type="term" value="C:plasma membrane"/>
    <property type="evidence" value="ECO:0007669"/>
    <property type="project" value="UniProtKB-SubCell"/>
</dbReference>
<keyword evidence="11 13" id="KW-0472">Membrane</keyword>
<keyword evidence="5" id="KW-0349">Heme</keyword>